<dbReference type="PANTHER" id="PTHR39200:SF1">
    <property type="entry name" value="AUTO-TRANSPORTER ADHESIN HEAD GIN DOMAIN-CONTAINING PROTEIN-RELATED"/>
    <property type="match status" value="1"/>
</dbReference>
<reference evidence="2 3" key="1">
    <citation type="submission" date="2019-10" db="EMBL/GenBank/DDBJ databases">
        <title>Two novel species isolated from a subtropical stream in China.</title>
        <authorList>
            <person name="Lu H."/>
        </authorList>
    </citation>
    <scope>NUCLEOTIDE SEQUENCE [LARGE SCALE GENOMIC DNA]</scope>
    <source>
        <strain evidence="2 3">FT103W</strain>
    </source>
</reference>
<dbReference type="PANTHER" id="PTHR39200">
    <property type="entry name" value="HYPOTHETICAL EXPORTED PROTEIN"/>
    <property type="match status" value="1"/>
</dbReference>
<organism evidence="2 3">
    <name type="scientific">Rugamonas rivuli</name>
    <dbReference type="NCBI Taxonomy" id="2743358"/>
    <lineage>
        <taxon>Bacteria</taxon>
        <taxon>Pseudomonadati</taxon>
        <taxon>Pseudomonadota</taxon>
        <taxon>Betaproteobacteria</taxon>
        <taxon>Burkholderiales</taxon>
        <taxon>Oxalobacteraceae</taxon>
        <taxon>Telluria group</taxon>
        <taxon>Rugamonas</taxon>
    </lineage>
</organism>
<protein>
    <submittedName>
        <fullName evidence="2">DUF2807 domain-containing protein</fullName>
    </submittedName>
</protein>
<evidence type="ECO:0000313" key="2">
    <source>
        <dbReference type="EMBL" id="MQA21994.1"/>
    </source>
</evidence>
<sequence>MIPHAGPAAARGCRLLPACCILFRPCCNLSQPGSVRGVESVVSNLKSCANHYEETIMANPSIRSALRTLFLSAGLLAVAAPASVAWAGPLSWFHGERVQGSGKIVKQNRELGHFTSLATSVSGNVEIRIGNTESISIETDDNLQALIETVVDNGTLRIRPTRKDVNLESRTMKIVVQARSIEKIAVAGSGSVDVDKLRAESLTFDVGGSGSINARNLESESVAISLGGSGNLKASGNVERLQVSVAGSGRVQAGQLAARDATASISGSGQATVWARQTLNLSVAGSGDIAYYGDPQLTKSVMGSGTIKRLGASPQ</sequence>
<keyword evidence="3" id="KW-1185">Reference proteome</keyword>
<accession>A0A843SJ61</accession>
<dbReference type="AlphaFoldDB" id="A0A843SJ61"/>
<dbReference type="Pfam" id="PF10988">
    <property type="entry name" value="DUF2807"/>
    <property type="match status" value="1"/>
</dbReference>
<gene>
    <name evidence="2" type="ORF">GEV01_21000</name>
</gene>
<dbReference type="Proteomes" id="UP000444318">
    <property type="component" value="Unassembled WGS sequence"/>
</dbReference>
<feature type="domain" description="Putative auto-transporter adhesin head GIN" evidence="1">
    <location>
        <begin position="113"/>
        <end position="295"/>
    </location>
</feature>
<comment type="caution">
    <text evidence="2">The sequence shown here is derived from an EMBL/GenBank/DDBJ whole genome shotgun (WGS) entry which is preliminary data.</text>
</comment>
<proteinExistence type="predicted"/>
<evidence type="ECO:0000259" key="1">
    <source>
        <dbReference type="Pfam" id="PF10988"/>
    </source>
</evidence>
<dbReference type="InterPro" id="IPR021255">
    <property type="entry name" value="DUF2807"/>
</dbReference>
<name>A0A843SJ61_9BURK</name>
<dbReference type="EMBL" id="WHUF01000005">
    <property type="protein sequence ID" value="MQA21994.1"/>
    <property type="molecule type" value="Genomic_DNA"/>
</dbReference>
<evidence type="ECO:0000313" key="3">
    <source>
        <dbReference type="Proteomes" id="UP000444318"/>
    </source>
</evidence>
<dbReference type="Gene3D" id="2.160.20.120">
    <property type="match status" value="1"/>
</dbReference>